<reference evidence="1" key="1">
    <citation type="submission" date="2023-07" db="EMBL/GenBank/DDBJ databases">
        <title>Genomic Encyclopedia of Type Strains, Phase IV (KMG-IV): sequencing the most valuable type-strain genomes for metagenomic binning, comparative biology and taxonomic classification.</title>
        <authorList>
            <person name="Goeker M."/>
        </authorList>
    </citation>
    <scope>NUCLEOTIDE SEQUENCE</scope>
    <source>
        <strain evidence="1">DSM 19659</strain>
    </source>
</reference>
<dbReference type="Proteomes" id="UP001241537">
    <property type="component" value="Unassembled WGS sequence"/>
</dbReference>
<comment type="caution">
    <text evidence="1">The sequence shown here is derived from an EMBL/GenBank/DDBJ whole genome shotgun (WGS) entry which is preliminary data.</text>
</comment>
<proteinExistence type="predicted"/>
<keyword evidence="2" id="KW-1185">Reference proteome</keyword>
<name>A0AAE3VC49_9FIRM</name>
<protein>
    <recommendedName>
        <fullName evidence="3">Phage protein</fullName>
    </recommendedName>
</protein>
<evidence type="ECO:0008006" key="3">
    <source>
        <dbReference type="Google" id="ProtNLM"/>
    </source>
</evidence>
<evidence type="ECO:0000313" key="1">
    <source>
        <dbReference type="EMBL" id="MDQ0153599.1"/>
    </source>
</evidence>
<dbReference type="AlphaFoldDB" id="A0AAE3VC49"/>
<dbReference type="EMBL" id="JAUSTO010000025">
    <property type="protein sequence ID" value="MDQ0153599.1"/>
    <property type="molecule type" value="Genomic_DNA"/>
</dbReference>
<organism evidence="1 2">
    <name type="scientific">Moryella indoligenes</name>
    <dbReference type="NCBI Taxonomy" id="371674"/>
    <lineage>
        <taxon>Bacteria</taxon>
        <taxon>Bacillati</taxon>
        <taxon>Bacillota</taxon>
        <taxon>Clostridia</taxon>
        <taxon>Lachnospirales</taxon>
        <taxon>Lachnospiraceae</taxon>
        <taxon>Moryella</taxon>
    </lineage>
</organism>
<sequence length="112" mass="12853">MIEVTVRDYLEEKLGVPVYMKFPPRPPESFLVIQKTGSSKRNYLCTATMAIQSVNTRLYAAAQLNEQVKAAMESIRDDLDEIVSASLNSDYDYTDPSMKRYKYQAVFVVVHY</sequence>
<dbReference type="RefSeq" id="WP_307255483.1">
    <property type="nucleotide sequence ID" value="NZ_JAUSTO010000025.1"/>
</dbReference>
<accession>A0AAE3VC49</accession>
<evidence type="ECO:0000313" key="2">
    <source>
        <dbReference type="Proteomes" id="UP001241537"/>
    </source>
</evidence>
<gene>
    <name evidence="1" type="ORF">J2S20_002320</name>
</gene>